<accession>A0ABV2AVK5</accession>
<reference evidence="1 2" key="1">
    <citation type="journal article" date="2024" name="BMC Biol.">
        <title>Comparative genomics of Ascetosporea gives new insight into the evolutionary basis for animal parasitism in Rhizaria.</title>
        <authorList>
            <person name="Hiltunen Thoren M."/>
            <person name="Onut-Brannstrom I."/>
            <person name="Alfjorden A."/>
            <person name="Peckova H."/>
            <person name="Swords F."/>
            <person name="Hooper C."/>
            <person name="Holzer A.S."/>
            <person name="Bass D."/>
            <person name="Burki F."/>
        </authorList>
    </citation>
    <scope>NUCLEOTIDE SEQUENCE [LARGE SCALE GENOMIC DNA]</scope>
    <source>
        <strain evidence="1">20-A016</strain>
    </source>
</reference>
<keyword evidence="2" id="KW-1185">Reference proteome</keyword>
<gene>
    <name evidence="1" type="ORF">MHBO_004990</name>
</gene>
<dbReference type="InterPro" id="IPR035914">
    <property type="entry name" value="Sperma_CUB_dom_sf"/>
</dbReference>
<evidence type="ECO:0000313" key="2">
    <source>
        <dbReference type="Proteomes" id="UP001439008"/>
    </source>
</evidence>
<name>A0ABV2AVK5_9EUKA</name>
<proteinExistence type="predicted"/>
<evidence type="ECO:0000313" key="1">
    <source>
        <dbReference type="EMBL" id="MES1923422.1"/>
    </source>
</evidence>
<comment type="caution">
    <text evidence="1">The sequence shown here is derived from an EMBL/GenBank/DDBJ whole genome shotgun (WGS) entry which is preliminary data.</text>
</comment>
<feature type="non-terminal residue" evidence="1">
    <location>
        <position position="94"/>
    </location>
</feature>
<sequence length="94" mass="10639">MEIYETVKYCIDFILGVYNSEVAVSSHTISKNVTLSESGKIYIKSPGSPFQNYKKNTIYIWTVTAPETTNEILIIMKDLDISYIPGHPCEDSIK</sequence>
<dbReference type="EMBL" id="JBDODL010006133">
    <property type="protein sequence ID" value="MES1923422.1"/>
    <property type="molecule type" value="Genomic_DNA"/>
</dbReference>
<dbReference type="Gene3D" id="2.60.120.290">
    <property type="entry name" value="Spermadhesin, CUB domain"/>
    <property type="match status" value="1"/>
</dbReference>
<dbReference type="Proteomes" id="UP001439008">
    <property type="component" value="Unassembled WGS sequence"/>
</dbReference>
<organism evidence="1 2">
    <name type="scientific">Bonamia ostreae</name>
    <dbReference type="NCBI Taxonomy" id="126728"/>
    <lineage>
        <taxon>Eukaryota</taxon>
        <taxon>Sar</taxon>
        <taxon>Rhizaria</taxon>
        <taxon>Endomyxa</taxon>
        <taxon>Ascetosporea</taxon>
        <taxon>Haplosporida</taxon>
        <taxon>Bonamia</taxon>
    </lineage>
</organism>
<protein>
    <submittedName>
        <fullName evidence="1">Uncharacterized protein</fullName>
    </submittedName>
</protein>
<dbReference type="SUPFAM" id="SSF49854">
    <property type="entry name" value="Spermadhesin, CUB domain"/>
    <property type="match status" value="1"/>
</dbReference>